<evidence type="ECO:0000259" key="5">
    <source>
        <dbReference type="PROSITE" id="PS50853"/>
    </source>
</evidence>
<sequence length="1431" mass="159097">LLLFFGSLASAPPTSELHLTTNAQGYLTVIQGFATQLQCIVNSCSESINWYKDDILIFNSTNFVKESNFKEESFLLQHKIDFDHEKDCSGSCSDRDSSHCPLGSACLDNVCCPCHNEHFTLILKNLTFENTGRYRCEVDKEKEVLEFEVEVLESGLRGGFHTNISYDHSKCCDEKGISPLCKAMCKPSEMDKFHFDPTSCKTEDYKNFLSCATEGGNRSHVHCCKTQLVPSFCYDLCSNQFTMLRRSHRLCLYYLPEIFDCYNRAYLPFPDPPDEVTVNAVGSDKLEVCWKPPKIQMSNNGFPVLDYTVYYVLGGSDYEETSNAHRQKRNIQQIMNDFGIELEERDEIEGEKRLKRQTFVFVAKDDATNTSTVRQFNFSTLNTTNACASIIDLRSATRYIVYVTSRNGYGSSVPSIRSIASTNVVTISSNVTLPNTIKCCNENGVSSYCLNKMCNVTTDPSSLSILSIATSCRQEWPKVSPCVADGRNHTDCCVRKNVQKDCLGICGGSVESLGVHAVLCLNLDLPAIYQCLREGYETHPSPPINVLVASVSEGTAQIMWEQPHTNSHLVQNYTLFIRKSQHGSTTRQINNAISPHTEMDLDPDSSYAVSIQSHSEKGTSLPSTTVLFQTKAERDEVCSHGDPLYMSDGKRFLCDHSSTPFHYSCIESDEDESFCCPNAPSSSISFESCCHKLGIPSDCLSICNHNSTNFPESCKDYLNDWIKCASDGHDHSRCCHQESIEKECQSACVHPFSVPSSCLSQSNKLSVCFSTHHSMIPTSIRNLQISSLNATTVSLKWDRTPNMKEFEVQLFSGSLILNRTNTTSSSLFFSILSPSTLYQARVIAFNEAGSSPPSFNISFTTPSEKENNSEPKSPRGLRIAWNKGSRVNMTWDKVDANVGEEALSIPPQYTLYFVHTQKDKQWQTIRTNDPWAVMSDLDRDALYSVYVTASEGPDGVTSISSNVITLTAQSDSFGLPEPMITIQPHRSNGVYALGDKLNVNCSVDELRLNVDQFNIDLNIGDAILEATESLNTITCSVSASDGRQNLALQHILVKFGPSVRISKTTVRAFDDLSAEITCTVDGFPIPLVYFEYNNIRINGIIRIRSLSPHSYSHTLLIQNVTGRAGFYMCKAERDDIEAKAQTELLVSTGLQPNNPRIIVDCCEKEGVEGECLDACTTGEIRTNLNCSNYSSSLLKCAIDNVDHGDCCSEKGVSLHCLPLCSACFVRGHKSAPIQPENLKYSSLGPNKVRIEWDHYLNDNSYVYFAVYSKKLDDDSDDYKVQKTREDHVDLDLDGQSKWDIGVTAANAYGHSPVAFIQIQSSSSSEPSSFFPFLIFIIIIVICVSVLYIGRRLNQTGSSLSNLLHRNDGVARDDPTVAFENPGFGNDLGDEVEIRGLGTVGASEWQMHELQADGLNGQENQNNGIKYSKLRV</sequence>
<dbReference type="InterPro" id="IPR003599">
    <property type="entry name" value="Ig_sub"/>
</dbReference>
<dbReference type="PROSITE" id="PS50835">
    <property type="entry name" value="IG_LIKE"/>
    <property type="match status" value="2"/>
</dbReference>
<dbReference type="InterPro" id="IPR036116">
    <property type="entry name" value="FN3_sf"/>
</dbReference>
<feature type="domain" description="Ig-like" evidence="4">
    <location>
        <begin position="12"/>
        <end position="146"/>
    </location>
</feature>
<feature type="non-terminal residue" evidence="6">
    <location>
        <position position="1"/>
    </location>
</feature>
<dbReference type="InterPro" id="IPR013783">
    <property type="entry name" value="Ig-like_fold"/>
</dbReference>
<proteinExistence type="predicted"/>
<dbReference type="InterPro" id="IPR007110">
    <property type="entry name" value="Ig-like_dom"/>
</dbReference>
<dbReference type="SMART" id="SM00060">
    <property type="entry name" value="FN3"/>
    <property type="match status" value="5"/>
</dbReference>
<feature type="transmembrane region" description="Helical" evidence="3">
    <location>
        <begin position="1329"/>
        <end position="1349"/>
    </location>
</feature>
<evidence type="ECO:0000313" key="7">
    <source>
        <dbReference type="Proteomes" id="UP001432322"/>
    </source>
</evidence>
<dbReference type="EMBL" id="BTSY01000004">
    <property type="protein sequence ID" value="GMT24280.1"/>
    <property type="molecule type" value="Genomic_DNA"/>
</dbReference>
<organism evidence="6 7">
    <name type="scientific">Pristionchus fissidentatus</name>
    <dbReference type="NCBI Taxonomy" id="1538716"/>
    <lineage>
        <taxon>Eukaryota</taxon>
        <taxon>Metazoa</taxon>
        <taxon>Ecdysozoa</taxon>
        <taxon>Nematoda</taxon>
        <taxon>Chromadorea</taxon>
        <taxon>Rhabditida</taxon>
        <taxon>Rhabditina</taxon>
        <taxon>Diplogasteromorpha</taxon>
        <taxon>Diplogasteroidea</taxon>
        <taxon>Neodiplogasteridae</taxon>
        <taxon>Pristionchus</taxon>
    </lineage>
</organism>
<feature type="domain" description="Fibronectin type-III" evidence="5">
    <location>
        <begin position="542"/>
        <end position="633"/>
    </location>
</feature>
<dbReference type="Gene3D" id="2.60.40.10">
    <property type="entry name" value="Immunoglobulins"/>
    <property type="match status" value="7"/>
</dbReference>
<dbReference type="PANTHER" id="PTHR13817:SF155">
    <property type="entry name" value="IG-LIKE AND FIBRONECTIN TYPE-III DOMAIN-CONTAINING PROTEIN C25G4.10"/>
    <property type="match status" value="1"/>
</dbReference>
<dbReference type="InterPro" id="IPR003961">
    <property type="entry name" value="FN3_dom"/>
</dbReference>
<keyword evidence="7" id="KW-1185">Reference proteome</keyword>
<dbReference type="InterPro" id="IPR050964">
    <property type="entry name" value="Striated_Muscle_Regulatory"/>
</dbReference>
<dbReference type="PROSITE" id="PS50853">
    <property type="entry name" value="FN3"/>
    <property type="match status" value="3"/>
</dbReference>
<accession>A0AAV5W0M7</accession>
<keyword evidence="1" id="KW-0677">Repeat</keyword>
<dbReference type="SMART" id="SM00409">
    <property type="entry name" value="IG"/>
    <property type="match status" value="2"/>
</dbReference>
<dbReference type="Pfam" id="PF00041">
    <property type="entry name" value="fn3"/>
    <property type="match status" value="2"/>
</dbReference>
<feature type="domain" description="Ig-like" evidence="4">
    <location>
        <begin position="1057"/>
        <end position="1147"/>
    </location>
</feature>
<feature type="compositionally biased region" description="Basic and acidic residues" evidence="2">
    <location>
        <begin position="863"/>
        <end position="873"/>
    </location>
</feature>
<dbReference type="CDD" id="cd00063">
    <property type="entry name" value="FN3"/>
    <property type="match status" value="4"/>
</dbReference>
<dbReference type="Pfam" id="PF01682">
    <property type="entry name" value="DB"/>
    <property type="match status" value="4"/>
</dbReference>
<dbReference type="Proteomes" id="UP001432322">
    <property type="component" value="Unassembled WGS sequence"/>
</dbReference>
<feature type="region of interest" description="Disordered" evidence="2">
    <location>
        <begin position="856"/>
        <end position="876"/>
    </location>
</feature>
<evidence type="ECO:0000256" key="2">
    <source>
        <dbReference type="SAM" id="MobiDB-lite"/>
    </source>
</evidence>
<dbReference type="SUPFAM" id="SSF49265">
    <property type="entry name" value="Fibronectin type III"/>
    <property type="match status" value="3"/>
</dbReference>
<feature type="domain" description="Fibronectin type-III" evidence="5">
    <location>
        <begin position="779"/>
        <end position="864"/>
    </location>
</feature>
<evidence type="ECO:0000259" key="4">
    <source>
        <dbReference type="PROSITE" id="PS50835"/>
    </source>
</evidence>
<name>A0AAV5W0M7_9BILA</name>
<evidence type="ECO:0000313" key="6">
    <source>
        <dbReference type="EMBL" id="GMT24280.1"/>
    </source>
</evidence>
<keyword evidence="3" id="KW-0472">Membrane</keyword>
<gene>
    <name evidence="6" type="ORF">PFISCL1PPCAC_15577</name>
</gene>
<comment type="caution">
    <text evidence="6">The sequence shown here is derived from an EMBL/GenBank/DDBJ whole genome shotgun (WGS) entry which is preliminary data.</text>
</comment>
<dbReference type="InterPro" id="IPR002602">
    <property type="entry name" value="DB"/>
</dbReference>
<evidence type="ECO:0000256" key="3">
    <source>
        <dbReference type="SAM" id="Phobius"/>
    </source>
</evidence>
<reference evidence="6" key="1">
    <citation type="submission" date="2023-10" db="EMBL/GenBank/DDBJ databases">
        <title>Genome assembly of Pristionchus species.</title>
        <authorList>
            <person name="Yoshida K."/>
            <person name="Sommer R.J."/>
        </authorList>
    </citation>
    <scope>NUCLEOTIDE SEQUENCE</scope>
    <source>
        <strain evidence="6">RS5133</strain>
    </source>
</reference>
<feature type="domain" description="Fibronectin type-III" evidence="5">
    <location>
        <begin position="873"/>
        <end position="971"/>
    </location>
</feature>
<protein>
    <submittedName>
        <fullName evidence="6">Uncharacterized protein</fullName>
    </submittedName>
</protein>
<evidence type="ECO:0000256" key="1">
    <source>
        <dbReference type="ARBA" id="ARBA00022737"/>
    </source>
</evidence>
<dbReference type="PANTHER" id="PTHR13817">
    <property type="entry name" value="TITIN"/>
    <property type="match status" value="1"/>
</dbReference>
<keyword evidence="3" id="KW-0812">Transmembrane</keyword>
<dbReference type="SUPFAM" id="SSF48726">
    <property type="entry name" value="Immunoglobulin"/>
    <property type="match status" value="2"/>
</dbReference>
<dbReference type="InterPro" id="IPR036179">
    <property type="entry name" value="Ig-like_dom_sf"/>
</dbReference>
<keyword evidence="3" id="KW-1133">Transmembrane helix</keyword>